<protein>
    <submittedName>
        <fullName evidence="1">Uncharacterized protein</fullName>
    </submittedName>
</protein>
<sequence>MQQQQQQMFPVMPSFPPTNMTTDQIQKFLEDNKMLILAILDNQNLGKLSECAQWPLLLNRECNKIHTSCNILWPL</sequence>
<comment type="caution">
    <text evidence="1">The sequence shown here is derived from an EMBL/GenBank/DDBJ whole genome shotgun (WGS) entry which is preliminary data.</text>
</comment>
<evidence type="ECO:0000313" key="2">
    <source>
        <dbReference type="Proteomes" id="UP001057402"/>
    </source>
</evidence>
<keyword evidence="2" id="KW-1185">Reference proteome</keyword>
<organism evidence="1 2">
    <name type="scientific">Melastoma candidum</name>
    <dbReference type="NCBI Taxonomy" id="119954"/>
    <lineage>
        <taxon>Eukaryota</taxon>
        <taxon>Viridiplantae</taxon>
        <taxon>Streptophyta</taxon>
        <taxon>Embryophyta</taxon>
        <taxon>Tracheophyta</taxon>
        <taxon>Spermatophyta</taxon>
        <taxon>Magnoliopsida</taxon>
        <taxon>eudicotyledons</taxon>
        <taxon>Gunneridae</taxon>
        <taxon>Pentapetalae</taxon>
        <taxon>rosids</taxon>
        <taxon>malvids</taxon>
        <taxon>Myrtales</taxon>
        <taxon>Melastomataceae</taxon>
        <taxon>Melastomatoideae</taxon>
        <taxon>Melastomateae</taxon>
        <taxon>Melastoma</taxon>
    </lineage>
</organism>
<accession>A0ACB9MRI2</accession>
<gene>
    <name evidence="1" type="ORF">MLD38_031530</name>
</gene>
<proteinExistence type="predicted"/>
<evidence type="ECO:0000313" key="1">
    <source>
        <dbReference type="EMBL" id="KAI4326192.1"/>
    </source>
</evidence>
<reference evidence="2" key="1">
    <citation type="journal article" date="2023" name="Front. Plant Sci.">
        <title>Chromosomal-level genome assembly of Melastoma candidum provides insights into trichome evolution.</title>
        <authorList>
            <person name="Zhong Y."/>
            <person name="Wu W."/>
            <person name="Sun C."/>
            <person name="Zou P."/>
            <person name="Liu Y."/>
            <person name="Dai S."/>
            <person name="Zhou R."/>
        </authorList>
    </citation>
    <scope>NUCLEOTIDE SEQUENCE [LARGE SCALE GENOMIC DNA]</scope>
</reference>
<dbReference type="Proteomes" id="UP001057402">
    <property type="component" value="Chromosome 9"/>
</dbReference>
<dbReference type="EMBL" id="CM042888">
    <property type="protein sequence ID" value="KAI4326192.1"/>
    <property type="molecule type" value="Genomic_DNA"/>
</dbReference>
<name>A0ACB9MRI2_9MYRT</name>